<evidence type="ECO:0000259" key="3">
    <source>
        <dbReference type="Pfam" id="PF01467"/>
    </source>
</evidence>
<keyword evidence="2 4" id="KW-0548">Nucleotidyltransferase</keyword>
<dbReference type="EMBL" id="JACIDR010000008">
    <property type="protein sequence ID" value="MBB3974746.1"/>
    <property type="molecule type" value="Genomic_DNA"/>
</dbReference>
<reference evidence="4 5" key="1">
    <citation type="submission" date="2020-08" db="EMBL/GenBank/DDBJ databases">
        <title>Genomic Encyclopedia of Type Strains, Phase IV (KMG-IV): sequencing the most valuable type-strain genomes for metagenomic binning, comparative biology and taxonomic classification.</title>
        <authorList>
            <person name="Goeker M."/>
        </authorList>
    </citation>
    <scope>NUCLEOTIDE SEQUENCE [LARGE SCALE GENOMIC DNA]</scope>
    <source>
        <strain evidence="4 5">DSM 25481</strain>
    </source>
</reference>
<proteinExistence type="predicted"/>
<dbReference type="Proteomes" id="UP000528964">
    <property type="component" value="Unassembled WGS sequence"/>
</dbReference>
<dbReference type="GO" id="GO:0047348">
    <property type="term" value="F:glycerol-3-phosphate cytidylyltransferase activity"/>
    <property type="evidence" value="ECO:0007669"/>
    <property type="project" value="UniProtKB-EC"/>
</dbReference>
<keyword evidence="5" id="KW-1185">Reference proteome</keyword>
<dbReference type="InterPro" id="IPR014729">
    <property type="entry name" value="Rossmann-like_a/b/a_fold"/>
</dbReference>
<dbReference type="Pfam" id="PF01467">
    <property type="entry name" value="CTP_transf_like"/>
    <property type="match status" value="1"/>
</dbReference>
<organism evidence="4 5">
    <name type="scientific">Hansschlegelia beijingensis</name>
    <dbReference type="NCBI Taxonomy" id="1133344"/>
    <lineage>
        <taxon>Bacteria</taxon>
        <taxon>Pseudomonadati</taxon>
        <taxon>Pseudomonadota</taxon>
        <taxon>Alphaproteobacteria</taxon>
        <taxon>Hyphomicrobiales</taxon>
        <taxon>Methylopilaceae</taxon>
        <taxon>Hansschlegelia</taxon>
    </lineage>
</organism>
<keyword evidence="1 4" id="KW-0808">Transferase</keyword>
<dbReference type="EC" id="2.7.7.39" evidence="4"/>
<dbReference type="Gene3D" id="3.40.50.620">
    <property type="entry name" value="HUPs"/>
    <property type="match status" value="1"/>
</dbReference>
<dbReference type="NCBIfam" id="TIGR00125">
    <property type="entry name" value="cyt_tran_rel"/>
    <property type="match status" value="1"/>
</dbReference>
<dbReference type="PANTHER" id="PTHR43793:SF1">
    <property type="entry name" value="FAD SYNTHASE"/>
    <property type="match status" value="1"/>
</dbReference>
<feature type="domain" description="Cytidyltransferase-like" evidence="3">
    <location>
        <begin position="5"/>
        <end position="124"/>
    </location>
</feature>
<dbReference type="SUPFAM" id="SSF52374">
    <property type="entry name" value="Nucleotidylyl transferase"/>
    <property type="match status" value="1"/>
</dbReference>
<evidence type="ECO:0000256" key="1">
    <source>
        <dbReference type="ARBA" id="ARBA00022679"/>
    </source>
</evidence>
<dbReference type="PANTHER" id="PTHR43793">
    <property type="entry name" value="FAD SYNTHASE"/>
    <property type="match status" value="1"/>
</dbReference>
<evidence type="ECO:0000313" key="4">
    <source>
        <dbReference type="EMBL" id="MBB3974746.1"/>
    </source>
</evidence>
<dbReference type="RefSeq" id="WP_183396607.1">
    <property type="nucleotide sequence ID" value="NZ_JACIDR010000008.1"/>
</dbReference>
<protein>
    <submittedName>
        <fullName evidence="4">Glycerol-3-phosphate cytidylyltransferase</fullName>
        <ecNumber evidence="4">2.7.7.39</ecNumber>
    </submittedName>
</protein>
<dbReference type="AlphaFoldDB" id="A0A7W6GG99"/>
<comment type="caution">
    <text evidence="4">The sequence shown here is derived from an EMBL/GenBank/DDBJ whole genome shotgun (WGS) entry which is preliminary data.</text>
</comment>
<dbReference type="InterPro" id="IPR050385">
    <property type="entry name" value="Archaeal_FAD_synthase"/>
</dbReference>
<evidence type="ECO:0000313" key="5">
    <source>
        <dbReference type="Proteomes" id="UP000528964"/>
    </source>
</evidence>
<dbReference type="InterPro" id="IPR004821">
    <property type="entry name" value="Cyt_trans-like"/>
</dbReference>
<accession>A0A7W6GG99</accession>
<name>A0A7W6GG99_9HYPH</name>
<evidence type="ECO:0000256" key="2">
    <source>
        <dbReference type="ARBA" id="ARBA00022695"/>
    </source>
</evidence>
<gene>
    <name evidence="4" type="ORF">GGR24_003435</name>
</gene>
<sequence>MVKVLTYGTFDLLHIGHLNLLERLKALGDELYVAVSTDEFNHQKGKRCVVSFEDRIRLVSALRCVTDVLPENSWDQKPQDIKRLGIDVLGMGGDWVGKFDAMKAHCKVVYLPRTEGISTTFLRETIMQRGTSTVSFKAAGARAEPN</sequence>